<organism evidence="1 2">
    <name type="scientific">Microbacterium keratanolyticum</name>
    <dbReference type="NCBI Taxonomy" id="67574"/>
    <lineage>
        <taxon>Bacteria</taxon>
        <taxon>Bacillati</taxon>
        <taxon>Actinomycetota</taxon>
        <taxon>Actinomycetes</taxon>
        <taxon>Micrococcales</taxon>
        <taxon>Microbacteriaceae</taxon>
        <taxon>Microbacterium</taxon>
    </lineage>
</organism>
<reference evidence="1" key="2">
    <citation type="submission" date="2023-01" db="EMBL/GenBank/DDBJ databases">
        <authorList>
            <person name="Sun Q."/>
            <person name="Evtushenko L."/>
        </authorList>
    </citation>
    <scope>NUCLEOTIDE SEQUENCE</scope>
    <source>
        <strain evidence="1">VKM Ac-1958</strain>
    </source>
</reference>
<dbReference type="Pfam" id="PF20131">
    <property type="entry name" value="MC3"/>
    <property type="match status" value="1"/>
</dbReference>
<protein>
    <submittedName>
        <fullName evidence="1">Uncharacterized protein</fullName>
    </submittedName>
</protein>
<dbReference type="EMBL" id="BSET01000001">
    <property type="protein sequence ID" value="GLK00489.1"/>
    <property type="molecule type" value="Genomic_DNA"/>
</dbReference>
<dbReference type="Proteomes" id="UP001142325">
    <property type="component" value="Unassembled WGS sequence"/>
</dbReference>
<comment type="caution">
    <text evidence="1">The sequence shown here is derived from an EMBL/GenBank/DDBJ whole genome shotgun (WGS) entry which is preliminary data.</text>
</comment>
<gene>
    <name evidence="1" type="ORF">GCM10017596_02040</name>
</gene>
<dbReference type="AlphaFoldDB" id="A0A9W6M7W6"/>
<keyword evidence="2" id="KW-1185">Reference proteome</keyword>
<sequence>MSTSMRLPNWDNRSWVTGSMLNPALIAATLVATAHMYEEQSGDPMPWELAFLSVPMVLHRDTREALPTRINSHTTKWVAENAALQASFASRARSMVPYTREGMRFGLRTGSLRIIDGERLLGAPSWKLNRDRDKELALVIGKAAFLGRWFAHTGSPATLYALFGVAP</sequence>
<evidence type="ECO:0000313" key="2">
    <source>
        <dbReference type="Proteomes" id="UP001142325"/>
    </source>
</evidence>
<evidence type="ECO:0000313" key="1">
    <source>
        <dbReference type="EMBL" id="GLK00489.1"/>
    </source>
</evidence>
<reference evidence="1" key="1">
    <citation type="journal article" date="2014" name="Int. J. Syst. Evol. Microbiol.">
        <title>Complete genome sequence of Corynebacterium casei LMG S-19264T (=DSM 44701T), isolated from a smear-ripened cheese.</title>
        <authorList>
            <consortium name="US DOE Joint Genome Institute (JGI-PGF)"/>
            <person name="Walter F."/>
            <person name="Albersmeier A."/>
            <person name="Kalinowski J."/>
            <person name="Ruckert C."/>
        </authorList>
    </citation>
    <scope>NUCLEOTIDE SEQUENCE</scope>
    <source>
        <strain evidence="1">VKM Ac-1958</strain>
    </source>
</reference>
<accession>A0A9W6M7W6</accession>
<dbReference type="InterPro" id="IPR045390">
    <property type="entry name" value="ABC-3C_MC3"/>
</dbReference>
<proteinExistence type="predicted"/>
<name>A0A9W6M7W6_9MICO</name>